<dbReference type="EMBL" id="JBHTBF010000003">
    <property type="protein sequence ID" value="MFC7318895.1"/>
    <property type="molecule type" value="Genomic_DNA"/>
</dbReference>
<protein>
    <submittedName>
        <fullName evidence="9">Acyl-CoA dehydrogenase family protein</fullName>
        <ecNumber evidence="9">1.-.-.-</ecNumber>
    </submittedName>
</protein>
<keyword evidence="5 9" id="KW-0560">Oxidoreductase</keyword>
<dbReference type="PANTHER" id="PTHR43884:SF12">
    <property type="entry name" value="ISOVALERYL-COA DEHYDROGENASE, MITOCHONDRIAL-RELATED"/>
    <property type="match status" value="1"/>
</dbReference>
<evidence type="ECO:0000256" key="4">
    <source>
        <dbReference type="ARBA" id="ARBA00022827"/>
    </source>
</evidence>
<reference evidence="9 10" key="1">
    <citation type="journal article" date="2019" name="Int. J. Syst. Evol. Microbiol.">
        <title>The Global Catalogue of Microorganisms (GCM) 10K type strain sequencing project: providing services to taxonomists for standard genome sequencing and annotation.</title>
        <authorList>
            <consortium name="The Broad Institute Genomics Platform"/>
            <consortium name="The Broad Institute Genome Sequencing Center for Infectious Disease"/>
            <person name="Wu L."/>
            <person name="Ma J."/>
        </authorList>
    </citation>
    <scope>NUCLEOTIDE SEQUENCE [LARGE SCALE GENOMIC DNA]</scope>
    <source>
        <strain evidence="9 10">PSR21</strain>
    </source>
</reference>
<dbReference type="Pfam" id="PF02771">
    <property type="entry name" value="Acyl-CoA_dh_N"/>
    <property type="match status" value="1"/>
</dbReference>
<dbReference type="RefSeq" id="WP_276306271.1">
    <property type="nucleotide sequence ID" value="NZ_CP119993.1"/>
</dbReference>
<dbReference type="InterPro" id="IPR046373">
    <property type="entry name" value="Acyl-CoA_Oxase/DH_mid-dom_sf"/>
</dbReference>
<proteinExistence type="inferred from homology"/>
<dbReference type="InterPro" id="IPR009100">
    <property type="entry name" value="AcylCoA_DH/oxidase_NM_dom_sf"/>
</dbReference>
<feature type="domain" description="Acyl-CoA oxidase/dehydrogenase middle" evidence="7">
    <location>
        <begin position="119"/>
        <end position="197"/>
    </location>
</feature>
<dbReference type="Gene3D" id="1.20.140.10">
    <property type="entry name" value="Butyryl-CoA Dehydrogenase, subunit A, domain 3"/>
    <property type="match status" value="1"/>
</dbReference>
<dbReference type="GO" id="GO:0016627">
    <property type="term" value="F:oxidoreductase activity, acting on the CH-CH group of donors"/>
    <property type="evidence" value="ECO:0007669"/>
    <property type="project" value="UniProtKB-ARBA"/>
</dbReference>
<evidence type="ECO:0000259" key="7">
    <source>
        <dbReference type="Pfam" id="PF02770"/>
    </source>
</evidence>
<feature type="domain" description="Acyl-CoA dehydrogenase/oxidase N-terminal" evidence="8">
    <location>
        <begin position="6"/>
        <end position="114"/>
    </location>
</feature>
<dbReference type="Pfam" id="PF02770">
    <property type="entry name" value="Acyl-CoA_dh_M"/>
    <property type="match status" value="1"/>
</dbReference>
<evidence type="ECO:0000256" key="1">
    <source>
        <dbReference type="ARBA" id="ARBA00001974"/>
    </source>
</evidence>
<evidence type="ECO:0000256" key="5">
    <source>
        <dbReference type="RuleBase" id="RU362125"/>
    </source>
</evidence>
<dbReference type="PROSITE" id="PS00072">
    <property type="entry name" value="ACYL_COA_DH_1"/>
    <property type="match status" value="1"/>
</dbReference>
<evidence type="ECO:0000259" key="6">
    <source>
        <dbReference type="Pfam" id="PF00441"/>
    </source>
</evidence>
<keyword evidence="4 5" id="KW-0274">FAD</keyword>
<dbReference type="Proteomes" id="UP001596547">
    <property type="component" value="Unassembled WGS sequence"/>
</dbReference>
<dbReference type="Pfam" id="PF00441">
    <property type="entry name" value="Acyl-CoA_dh_1"/>
    <property type="match status" value="1"/>
</dbReference>
<feature type="domain" description="Acyl-CoA dehydrogenase/oxidase C-terminal" evidence="6">
    <location>
        <begin position="221"/>
        <end position="370"/>
    </location>
</feature>
<dbReference type="SUPFAM" id="SSF56645">
    <property type="entry name" value="Acyl-CoA dehydrogenase NM domain-like"/>
    <property type="match status" value="1"/>
</dbReference>
<dbReference type="InterPro" id="IPR006091">
    <property type="entry name" value="Acyl-CoA_Oxase/DH_mid-dom"/>
</dbReference>
<sequence>MSSLSTDQRQYVKSVQDVVEAEIRDRAFSWNGETPWANLRALAGKDLLCANFAPEYGGRGFGEFEAMLAVEAVGRVCPDTAWFVYTQQMVGPRAIEMFGSESAKETYLPPVAEGRSHIAIAISEPDAGSDVGSMNTTVTETDDGSFVLNGEKIWVGGVPASDAAVVWAKFPDGLGSLVLDLDAPGVEVQKHYRNMANYTQTHFTIAEVEIPEENVLTRGREGFKQQLKALNWERLGSAVVANSWAICALDHALSYAAEREQFGQPIADFQGMEWKFADMLTEIGVSTAIAYQEAVRAANAGTSPDRLATSMAKLYSSRMVERVVSEAVQTVGARAYQKGHPLEYLFRLVRGRRIAAGTDEIQRNTIARTLKKEGIPSMLDR</sequence>
<evidence type="ECO:0000256" key="3">
    <source>
        <dbReference type="ARBA" id="ARBA00022630"/>
    </source>
</evidence>
<organism evidence="9 10">
    <name type="scientific">Halomarina halobia</name>
    <dbReference type="NCBI Taxonomy" id="3033386"/>
    <lineage>
        <taxon>Archaea</taxon>
        <taxon>Methanobacteriati</taxon>
        <taxon>Methanobacteriota</taxon>
        <taxon>Stenosarchaea group</taxon>
        <taxon>Halobacteria</taxon>
        <taxon>Halobacteriales</taxon>
        <taxon>Natronomonadaceae</taxon>
        <taxon>Halomarina</taxon>
    </lineage>
</organism>
<keyword evidence="10" id="KW-1185">Reference proteome</keyword>
<dbReference type="InterPro" id="IPR013786">
    <property type="entry name" value="AcylCoA_DH/ox_N"/>
</dbReference>
<evidence type="ECO:0000259" key="8">
    <source>
        <dbReference type="Pfam" id="PF02771"/>
    </source>
</evidence>
<evidence type="ECO:0000256" key="2">
    <source>
        <dbReference type="ARBA" id="ARBA00009347"/>
    </source>
</evidence>
<dbReference type="EC" id="1.-.-.-" evidence="9"/>
<dbReference type="GeneID" id="79316916"/>
<comment type="cofactor">
    <cofactor evidence="1 5">
        <name>FAD</name>
        <dbReference type="ChEBI" id="CHEBI:57692"/>
    </cofactor>
</comment>
<comment type="similarity">
    <text evidence="2 5">Belongs to the acyl-CoA dehydrogenase family.</text>
</comment>
<dbReference type="InterPro" id="IPR006089">
    <property type="entry name" value="Acyl-CoA_DH_CS"/>
</dbReference>
<dbReference type="AlphaFoldDB" id="A0ABD6AEF4"/>
<comment type="caution">
    <text evidence="9">The sequence shown here is derived from an EMBL/GenBank/DDBJ whole genome shotgun (WGS) entry which is preliminary data.</text>
</comment>
<evidence type="ECO:0000313" key="10">
    <source>
        <dbReference type="Proteomes" id="UP001596547"/>
    </source>
</evidence>
<dbReference type="InterPro" id="IPR036250">
    <property type="entry name" value="AcylCo_DH-like_C"/>
</dbReference>
<name>A0ABD6AEF4_9EURY</name>
<dbReference type="PANTHER" id="PTHR43884">
    <property type="entry name" value="ACYL-COA DEHYDROGENASE"/>
    <property type="match status" value="1"/>
</dbReference>
<dbReference type="Gene3D" id="2.40.110.10">
    <property type="entry name" value="Butyryl-CoA Dehydrogenase, subunit A, domain 2"/>
    <property type="match status" value="1"/>
</dbReference>
<dbReference type="Gene3D" id="1.10.540.10">
    <property type="entry name" value="Acyl-CoA dehydrogenase/oxidase, N-terminal domain"/>
    <property type="match status" value="1"/>
</dbReference>
<dbReference type="SUPFAM" id="SSF47203">
    <property type="entry name" value="Acyl-CoA dehydrogenase C-terminal domain-like"/>
    <property type="match status" value="1"/>
</dbReference>
<dbReference type="InterPro" id="IPR009075">
    <property type="entry name" value="AcylCo_DH/oxidase_C"/>
</dbReference>
<keyword evidence="3 5" id="KW-0285">Flavoprotein</keyword>
<dbReference type="InterPro" id="IPR037069">
    <property type="entry name" value="AcylCoA_DH/ox_N_sf"/>
</dbReference>
<accession>A0ABD6AEF4</accession>
<evidence type="ECO:0000313" key="9">
    <source>
        <dbReference type="EMBL" id="MFC7318895.1"/>
    </source>
</evidence>
<gene>
    <name evidence="9" type="ORF">ACFQPE_19135</name>
</gene>